<dbReference type="SUPFAM" id="SSF50729">
    <property type="entry name" value="PH domain-like"/>
    <property type="match status" value="1"/>
</dbReference>
<gene>
    <name evidence="2" type="primary">109583029</name>
</gene>
<evidence type="ECO:0000313" key="2">
    <source>
        <dbReference type="EnsemblMetazoa" id="Aqu2.1.28074_001"/>
    </source>
</evidence>
<dbReference type="PROSITE" id="PS50826">
    <property type="entry name" value="RUN"/>
    <property type="match status" value="1"/>
</dbReference>
<dbReference type="EnsemblMetazoa" id="Aqu2.1.28074_001">
    <property type="protein sequence ID" value="Aqu2.1.28074_001"/>
    <property type="gene ID" value="Aqu2.1.28074"/>
</dbReference>
<evidence type="ECO:0000259" key="1">
    <source>
        <dbReference type="PROSITE" id="PS50826"/>
    </source>
</evidence>
<reference evidence="2" key="2">
    <citation type="submission" date="2017-05" db="UniProtKB">
        <authorList>
            <consortium name="EnsemblMetazoa"/>
        </authorList>
    </citation>
    <scope>IDENTIFICATION</scope>
</reference>
<dbReference type="InterPro" id="IPR037213">
    <property type="entry name" value="Run_dom_sf"/>
</dbReference>
<keyword evidence="3" id="KW-1185">Reference proteome</keyword>
<dbReference type="OrthoDB" id="9044749at2759"/>
<name>A0A1X7UKP8_AMPQE</name>
<dbReference type="PANTHER" id="PTHR46753:SF3">
    <property type="entry name" value="PDZ DOMAIN-CONTAINING PROTEIN"/>
    <property type="match status" value="1"/>
</dbReference>
<dbReference type="KEGG" id="aqu:109583029"/>
<reference evidence="3" key="1">
    <citation type="journal article" date="2010" name="Nature">
        <title>The Amphimedon queenslandica genome and the evolution of animal complexity.</title>
        <authorList>
            <person name="Srivastava M."/>
            <person name="Simakov O."/>
            <person name="Chapman J."/>
            <person name="Fahey B."/>
            <person name="Gauthier M.E."/>
            <person name="Mitros T."/>
            <person name="Richards G.S."/>
            <person name="Conaco C."/>
            <person name="Dacre M."/>
            <person name="Hellsten U."/>
            <person name="Larroux C."/>
            <person name="Putnam N.H."/>
            <person name="Stanke M."/>
            <person name="Adamska M."/>
            <person name="Darling A."/>
            <person name="Degnan S.M."/>
            <person name="Oakley T.H."/>
            <person name="Plachetzki D.C."/>
            <person name="Zhai Y."/>
            <person name="Adamski M."/>
            <person name="Calcino A."/>
            <person name="Cummins S.F."/>
            <person name="Goodstein D.M."/>
            <person name="Harris C."/>
            <person name="Jackson D.J."/>
            <person name="Leys S.P."/>
            <person name="Shu S."/>
            <person name="Woodcroft B.J."/>
            <person name="Vervoort M."/>
            <person name="Kosik K.S."/>
            <person name="Manning G."/>
            <person name="Degnan B.M."/>
            <person name="Rokhsar D.S."/>
        </authorList>
    </citation>
    <scope>NUCLEOTIDE SEQUENCE [LARGE SCALE GENOMIC DNA]</scope>
</reference>
<dbReference type="AlphaFoldDB" id="A0A1X7UKP8"/>
<dbReference type="Proteomes" id="UP000007879">
    <property type="component" value="Unassembled WGS sequence"/>
</dbReference>
<dbReference type="CDD" id="cd17682">
    <property type="entry name" value="RUN_RUFY4_like"/>
    <property type="match status" value="1"/>
</dbReference>
<dbReference type="PANTHER" id="PTHR46753">
    <property type="entry name" value="FYVE AND COILED-COIL DOMAIN-CONTAINING PROTEIN 1"/>
    <property type="match status" value="1"/>
</dbReference>
<dbReference type="Gene3D" id="2.30.29.30">
    <property type="entry name" value="Pleckstrin-homology domain (PH domain)/Phosphotyrosine-binding domain (PTB)"/>
    <property type="match status" value="1"/>
</dbReference>
<dbReference type="STRING" id="400682.A0A1X7UKP8"/>
<feature type="domain" description="RUN" evidence="1">
    <location>
        <begin position="41"/>
        <end position="181"/>
    </location>
</feature>
<evidence type="ECO:0000313" key="3">
    <source>
        <dbReference type="Proteomes" id="UP000007879"/>
    </source>
</evidence>
<dbReference type="InterPro" id="IPR011993">
    <property type="entry name" value="PH-like_dom_sf"/>
</dbReference>
<dbReference type="SUPFAM" id="SSF140741">
    <property type="entry name" value="RUN domain-like"/>
    <property type="match status" value="1"/>
</dbReference>
<protein>
    <recommendedName>
        <fullName evidence="1">RUN domain-containing protein</fullName>
    </recommendedName>
</protein>
<organism evidence="2">
    <name type="scientific">Amphimedon queenslandica</name>
    <name type="common">Sponge</name>
    <dbReference type="NCBI Taxonomy" id="400682"/>
    <lineage>
        <taxon>Eukaryota</taxon>
        <taxon>Metazoa</taxon>
        <taxon>Porifera</taxon>
        <taxon>Demospongiae</taxon>
        <taxon>Heteroscleromorpha</taxon>
        <taxon>Haplosclerida</taxon>
        <taxon>Niphatidae</taxon>
        <taxon>Amphimedon</taxon>
    </lineage>
</organism>
<dbReference type="EnsemblMetazoa" id="XM_019998202.1">
    <property type="protein sequence ID" value="XP_019853761.1"/>
    <property type="gene ID" value="LOC109583029"/>
</dbReference>
<proteinExistence type="predicted"/>
<dbReference type="Pfam" id="PF02759">
    <property type="entry name" value="RUN"/>
    <property type="match status" value="1"/>
</dbReference>
<sequence>MAAVESSSSEVIVKISSISHPLLEEMKGILSRLKMVGGMIQDGCPHLVPFCETIESVFRHGLKQPNSFFGLNRQDYWSWIEMLQEYYFNEKQNPLLHSLVTDISSTNRIRTLQGRGRCFIRGSLTNKLISVPVEHLVKNTKLTEYWYVKDSIIASTELRAVFMELLFQATEVDFDLDYKTSGFLNETWVIPVYVTYKLPPVKTLDIGVRRIDERQLVVDIEKDCLAYKAGIEVWDIVEELCGQPIHLITGNFQKYVAKHSIDFTEITVVKKHLPDGSPFAPVLRRQLLFTHKVTTPTSSMWIPEFINPHTSAIIRTIGEKTEYSLVYLGKHIMLINEEEVGQKTIDTAVSRVLHDTRKPEDITLTLSTVGLLLLLKERKLLVCDYRELIISGQSTAHMSCLAIVCKRGVASKEAESKELVCYVCETPTFELAQCVCMHIAQGFSQISILQ</sequence>
<dbReference type="SMART" id="SM00593">
    <property type="entry name" value="RUN"/>
    <property type="match status" value="1"/>
</dbReference>
<accession>A0A1X7UKP8</accession>
<dbReference type="InParanoid" id="A0A1X7UKP8"/>
<dbReference type="Gene3D" id="1.20.58.900">
    <property type="match status" value="1"/>
</dbReference>
<dbReference type="InterPro" id="IPR004012">
    <property type="entry name" value="Run_dom"/>
</dbReference>